<sequence length="79" mass="9491">MNTFVHWELEKKKYRILLFGNRLSANKARIRKREIESEVGSAIEKSSEREIELLLFSSIRIWVLFYFMIISLLIQQKTT</sequence>
<dbReference type="AlphaFoldDB" id="A0A3M7PTB5"/>
<gene>
    <name evidence="2" type="ORF">BpHYR1_037233</name>
</gene>
<protein>
    <submittedName>
        <fullName evidence="2">Uncharacterized protein</fullName>
    </submittedName>
</protein>
<keyword evidence="1" id="KW-0472">Membrane</keyword>
<keyword evidence="3" id="KW-1185">Reference proteome</keyword>
<organism evidence="2 3">
    <name type="scientific">Brachionus plicatilis</name>
    <name type="common">Marine rotifer</name>
    <name type="synonym">Brachionus muelleri</name>
    <dbReference type="NCBI Taxonomy" id="10195"/>
    <lineage>
        <taxon>Eukaryota</taxon>
        <taxon>Metazoa</taxon>
        <taxon>Spiralia</taxon>
        <taxon>Gnathifera</taxon>
        <taxon>Rotifera</taxon>
        <taxon>Eurotatoria</taxon>
        <taxon>Monogononta</taxon>
        <taxon>Pseudotrocha</taxon>
        <taxon>Ploima</taxon>
        <taxon>Brachionidae</taxon>
        <taxon>Brachionus</taxon>
    </lineage>
</organism>
<keyword evidence="1" id="KW-1133">Transmembrane helix</keyword>
<comment type="caution">
    <text evidence="2">The sequence shown here is derived from an EMBL/GenBank/DDBJ whole genome shotgun (WGS) entry which is preliminary data.</text>
</comment>
<proteinExistence type="predicted"/>
<dbReference type="EMBL" id="REGN01009128">
    <property type="protein sequence ID" value="RNA01898.1"/>
    <property type="molecule type" value="Genomic_DNA"/>
</dbReference>
<keyword evidence="1" id="KW-0812">Transmembrane</keyword>
<evidence type="ECO:0000313" key="2">
    <source>
        <dbReference type="EMBL" id="RNA01898.1"/>
    </source>
</evidence>
<name>A0A3M7PTB5_BRAPC</name>
<evidence type="ECO:0000313" key="3">
    <source>
        <dbReference type="Proteomes" id="UP000276133"/>
    </source>
</evidence>
<accession>A0A3M7PTB5</accession>
<reference evidence="2 3" key="1">
    <citation type="journal article" date="2018" name="Sci. Rep.">
        <title>Genomic signatures of local adaptation to the degree of environmental predictability in rotifers.</title>
        <authorList>
            <person name="Franch-Gras L."/>
            <person name="Hahn C."/>
            <person name="Garcia-Roger E.M."/>
            <person name="Carmona M.J."/>
            <person name="Serra M."/>
            <person name="Gomez A."/>
        </authorList>
    </citation>
    <scope>NUCLEOTIDE SEQUENCE [LARGE SCALE GENOMIC DNA]</scope>
    <source>
        <strain evidence="2">HYR1</strain>
    </source>
</reference>
<dbReference type="Proteomes" id="UP000276133">
    <property type="component" value="Unassembled WGS sequence"/>
</dbReference>
<feature type="transmembrane region" description="Helical" evidence="1">
    <location>
        <begin position="53"/>
        <end position="74"/>
    </location>
</feature>
<evidence type="ECO:0000256" key="1">
    <source>
        <dbReference type="SAM" id="Phobius"/>
    </source>
</evidence>